<evidence type="ECO:0000256" key="1">
    <source>
        <dbReference type="ARBA" id="ARBA00023004"/>
    </source>
</evidence>
<organism evidence="3 4">
    <name type="scientific">Planifilum fulgidum</name>
    <dbReference type="NCBI Taxonomy" id="201973"/>
    <lineage>
        <taxon>Bacteria</taxon>
        <taxon>Bacillati</taxon>
        <taxon>Bacillota</taxon>
        <taxon>Bacilli</taxon>
        <taxon>Bacillales</taxon>
        <taxon>Thermoactinomycetaceae</taxon>
        <taxon>Planifilum</taxon>
    </lineage>
</organism>
<dbReference type="Pfam" id="PF04023">
    <property type="entry name" value="FeoA"/>
    <property type="match status" value="1"/>
</dbReference>
<accession>A0A1I2PPA1</accession>
<name>A0A1I2PPA1_9BACL</name>
<evidence type="ECO:0000313" key="4">
    <source>
        <dbReference type="Proteomes" id="UP000198661"/>
    </source>
</evidence>
<evidence type="ECO:0000313" key="3">
    <source>
        <dbReference type="EMBL" id="SFG15456.1"/>
    </source>
</evidence>
<evidence type="ECO:0000259" key="2">
    <source>
        <dbReference type="SMART" id="SM00899"/>
    </source>
</evidence>
<dbReference type="EMBL" id="FOOK01000018">
    <property type="protein sequence ID" value="SFG15456.1"/>
    <property type="molecule type" value="Genomic_DNA"/>
</dbReference>
<dbReference type="PANTHER" id="PTHR42954">
    <property type="entry name" value="FE(2+) TRANSPORT PROTEIN A"/>
    <property type="match status" value="1"/>
</dbReference>
<dbReference type="RefSeq" id="WP_218154436.1">
    <property type="nucleotide sequence ID" value="NZ_FOOK01000018.1"/>
</dbReference>
<keyword evidence="4" id="KW-1185">Reference proteome</keyword>
<sequence>MAVRLADCIPGKKAKVAELLIHPAYKKRFLDLGMLPGTVVQVVRKVPFGGPIIVRVRGYQIGIRASEAKKILIEPEA</sequence>
<gene>
    <name evidence="3" type="ORF">SAMN04488025_11819</name>
</gene>
<dbReference type="GO" id="GO:0046914">
    <property type="term" value="F:transition metal ion binding"/>
    <property type="evidence" value="ECO:0007669"/>
    <property type="project" value="InterPro"/>
</dbReference>
<protein>
    <submittedName>
        <fullName evidence="3">Ferrous iron transport protein A</fullName>
    </submittedName>
</protein>
<dbReference type="InterPro" id="IPR052713">
    <property type="entry name" value="FeoA"/>
</dbReference>
<reference evidence="3 4" key="1">
    <citation type="submission" date="2016-10" db="EMBL/GenBank/DDBJ databases">
        <authorList>
            <person name="de Groot N.N."/>
        </authorList>
    </citation>
    <scope>NUCLEOTIDE SEQUENCE [LARGE SCALE GENOMIC DNA]</scope>
    <source>
        <strain evidence="3 4">DSM 44945</strain>
    </source>
</reference>
<dbReference type="STRING" id="201973.SAMN04488025_11819"/>
<dbReference type="PANTHER" id="PTHR42954:SF2">
    <property type="entry name" value="FE(2+) TRANSPORT PROTEIN A"/>
    <property type="match status" value="1"/>
</dbReference>
<dbReference type="SMART" id="SM00899">
    <property type="entry name" value="FeoA"/>
    <property type="match status" value="1"/>
</dbReference>
<dbReference type="InterPro" id="IPR038157">
    <property type="entry name" value="FeoA_core_dom"/>
</dbReference>
<dbReference type="InterPro" id="IPR007167">
    <property type="entry name" value="Fe-transptr_FeoA-like"/>
</dbReference>
<dbReference type="Proteomes" id="UP000198661">
    <property type="component" value="Unassembled WGS sequence"/>
</dbReference>
<keyword evidence="1" id="KW-0408">Iron</keyword>
<dbReference type="InterPro" id="IPR008988">
    <property type="entry name" value="Transcriptional_repressor_C"/>
</dbReference>
<dbReference type="Gene3D" id="2.30.30.90">
    <property type="match status" value="1"/>
</dbReference>
<dbReference type="AlphaFoldDB" id="A0A1I2PPA1"/>
<dbReference type="SUPFAM" id="SSF50037">
    <property type="entry name" value="C-terminal domain of transcriptional repressors"/>
    <property type="match status" value="1"/>
</dbReference>
<proteinExistence type="predicted"/>
<feature type="domain" description="Ferrous iron transporter FeoA-like" evidence="2">
    <location>
        <begin position="3"/>
        <end position="75"/>
    </location>
</feature>